<dbReference type="InterPro" id="IPR007627">
    <property type="entry name" value="RNA_pol_sigma70_r2"/>
</dbReference>
<evidence type="ECO:0000256" key="2">
    <source>
        <dbReference type="ARBA" id="ARBA00023015"/>
    </source>
</evidence>
<keyword evidence="8" id="KW-1185">Reference proteome</keyword>
<reference evidence="7 8" key="1">
    <citation type="submission" date="2023-03" db="EMBL/GenBank/DDBJ databases">
        <title>Bacillus Genome Sequencing.</title>
        <authorList>
            <person name="Dunlap C."/>
        </authorList>
    </citation>
    <scope>NUCLEOTIDE SEQUENCE [LARGE SCALE GENOMIC DNA]</scope>
    <source>
        <strain evidence="7 8">NRS-52</strain>
    </source>
</reference>
<dbReference type="InterPro" id="IPR039425">
    <property type="entry name" value="RNA_pol_sigma-70-like"/>
</dbReference>
<dbReference type="Pfam" id="PF04542">
    <property type="entry name" value="Sigma70_r2"/>
    <property type="match status" value="1"/>
</dbReference>
<dbReference type="SUPFAM" id="SSF88659">
    <property type="entry name" value="Sigma3 and sigma4 domains of RNA polymerase sigma factors"/>
    <property type="match status" value="1"/>
</dbReference>
<dbReference type="Proteomes" id="UP001343257">
    <property type="component" value="Unassembled WGS sequence"/>
</dbReference>
<dbReference type="PANTHER" id="PTHR43133">
    <property type="entry name" value="RNA POLYMERASE ECF-TYPE SIGMA FACTO"/>
    <property type="match status" value="1"/>
</dbReference>
<comment type="similarity">
    <text evidence="1">Belongs to the sigma-70 factor family. ECF subfamily.</text>
</comment>
<dbReference type="InterPro" id="IPR036388">
    <property type="entry name" value="WH-like_DNA-bd_sf"/>
</dbReference>
<keyword evidence="2" id="KW-0805">Transcription regulation</keyword>
<keyword evidence="4" id="KW-0804">Transcription</keyword>
<dbReference type="InterPro" id="IPR013324">
    <property type="entry name" value="RNA_pol_sigma_r3/r4-like"/>
</dbReference>
<accession>A0ABU6PLN1</accession>
<keyword evidence="3" id="KW-0731">Sigma factor</keyword>
<evidence type="ECO:0000256" key="3">
    <source>
        <dbReference type="ARBA" id="ARBA00023082"/>
    </source>
</evidence>
<dbReference type="Pfam" id="PF08281">
    <property type="entry name" value="Sigma70_r4_2"/>
    <property type="match status" value="1"/>
</dbReference>
<dbReference type="CDD" id="cd06171">
    <property type="entry name" value="Sigma70_r4"/>
    <property type="match status" value="1"/>
</dbReference>
<dbReference type="InterPro" id="IPR013325">
    <property type="entry name" value="RNA_pol_sigma_r2"/>
</dbReference>
<proteinExistence type="inferred from homology"/>
<name>A0ABU6PLN1_9BACL</name>
<dbReference type="EMBL" id="JARTLD010000001">
    <property type="protein sequence ID" value="MED5015780.1"/>
    <property type="molecule type" value="Genomic_DNA"/>
</dbReference>
<dbReference type="Gene3D" id="1.10.1740.10">
    <property type="match status" value="1"/>
</dbReference>
<dbReference type="PANTHER" id="PTHR43133:SF60">
    <property type="entry name" value="RNA POLYMERASE SIGMA FACTOR SIGV"/>
    <property type="match status" value="1"/>
</dbReference>
<evidence type="ECO:0000313" key="8">
    <source>
        <dbReference type="Proteomes" id="UP001343257"/>
    </source>
</evidence>
<evidence type="ECO:0000259" key="6">
    <source>
        <dbReference type="Pfam" id="PF08281"/>
    </source>
</evidence>
<dbReference type="RefSeq" id="WP_328274482.1">
    <property type="nucleotide sequence ID" value="NZ_JARTLD010000001.1"/>
</dbReference>
<dbReference type="Gene3D" id="1.10.10.10">
    <property type="entry name" value="Winged helix-like DNA-binding domain superfamily/Winged helix DNA-binding domain"/>
    <property type="match status" value="1"/>
</dbReference>
<dbReference type="SUPFAM" id="SSF88946">
    <property type="entry name" value="Sigma2 domain of RNA polymerase sigma factors"/>
    <property type="match status" value="1"/>
</dbReference>
<evidence type="ECO:0000259" key="5">
    <source>
        <dbReference type="Pfam" id="PF04542"/>
    </source>
</evidence>
<sequence>MQPESVEKHLYSRGEEGRLDLIPGLMQKDEEALRRLMQVYGDELLRTAYLLLRDRQAAEEAVQDSFIVAFERIGQLREEAKLKSWLIRIVVNRCRMRQRTWSFRHLFPSAQMEKWLAEEKQAGPEEELLQQFKSGTLTQAIHQLNYIYREVLVLHYFQEMSVAEMAEHLHLSGNTVKARLARGRHALRRILEKEEDFEWSRNSSST</sequence>
<dbReference type="NCBIfam" id="TIGR02937">
    <property type="entry name" value="sigma70-ECF"/>
    <property type="match status" value="1"/>
</dbReference>
<comment type="caution">
    <text evidence="7">The sequence shown here is derived from an EMBL/GenBank/DDBJ whole genome shotgun (WGS) entry which is preliminary data.</text>
</comment>
<organism evidence="7 8">
    <name type="scientific">Paenibacillus chibensis</name>
    <dbReference type="NCBI Taxonomy" id="59846"/>
    <lineage>
        <taxon>Bacteria</taxon>
        <taxon>Bacillati</taxon>
        <taxon>Bacillota</taxon>
        <taxon>Bacilli</taxon>
        <taxon>Bacillales</taxon>
        <taxon>Paenibacillaceae</taxon>
        <taxon>Paenibacillus</taxon>
    </lineage>
</organism>
<evidence type="ECO:0000256" key="1">
    <source>
        <dbReference type="ARBA" id="ARBA00010641"/>
    </source>
</evidence>
<feature type="domain" description="RNA polymerase sigma-70 region 2" evidence="5">
    <location>
        <begin position="37"/>
        <end position="99"/>
    </location>
</feature>
<dbReference type="InterPro" id="IPR014284">
    <property type="entry name" value="RNA_pol_sigma-70_dom"/>
</dbReference>
<protein>
    <submittedName>
        <fullName evidence="7">Sigma-70 family RNA polymerase sigma factor</fullName>
    </submittedName>
</protein>
<evidence type="ECO:0000313" key="7">
    <source>
        <dbReference type="EMBL" id="MED5015780.1"/>
    </source>
</evidence>
<gene>
    <name evidence="7" type="ORF">P9847_00495</name>
</gene>
<dbReference type="InterPro" id="IPR013249">
    <property type="entry name" value="RNA_pol_sigma70_r4_t2"/>
</dbReference>
<evidence type="ECO:0000256" key="4">
    <source>
        <dbReference type="ARBA" id="ARBA00023163"/>
    </source>
</evidence>
<feature type="domain" description="RNA polymerase sigma factor 70 region 4 type 2" evidence="6">
    <location>
        <begin position="137"/>
        <end position="186"/>
    </location>
</feature>